<proteinExistence type="predicted"/>
<feature type="transmembrane region" description="Helical" evidence="1">
    <location>
        <begin position="116"/>
        <end position="139"/>
    </location>
</feature>
<feature type="transmembrane region" description="Helical" evidence="1">
    <location>
        <begin position="75"/>
        <end position="104"/>
    </location>
</feature>
<dbReference type="EMBL" id="JWIR02000024">
    <property type="protein sequence ID" value="KKB41197.1"/>
    <property type="molecule type" value="Genomic_DNA"/>
</dbReference>
<dbReference type="AlphaFoldDB" id="A0A0F5I7P8"/>
<dbReference type="Proteomes" id="UP000031563">
    <property type="component" value="Unassembled WGS sequence"/>
</dbReference>
<dbReference type="OrthoDB" id="2455856at2"/>
<accession>A0A0F5HT14</accession>
<sequence length="221" mass="25472">MIYRVQLVKGLLHPRRSLEQLEHAEKLKGLWGRIFLVVFLSTLIYFLGGLLGFQSESVSTYLPKSGTLLFEHEKMLFAAGQAIWGFLFPLLIIFLPSLVFWTFLEVDFSKLFTLQSMVYVIYLIEYVLLILFNIALAIPRDSSPFSLGVIAQYISENEIVTSFFSFVTLFQVWAITLQYRFLKRVSSKQPTVVLTYVGVVALAMWLFSALFTSIHIDRLFQ</sequence>
<feature type="transmembrane region" description="Helical" evidence="1">
    <location>
        <begin position="34"/>
        <end position="55"/>
    </location>
</feature>
<evidence type="ECO:0000313" key="3">
    <source>
        <dbReference type="Proteomes" id="UP000031563"/>
    </source>
</evidence>
<comment type="caution">
    <text evidence="2">The sequence shown here is derived from an EMBL/GenBank/DDBJ whole genome shotgun (WGS) entry which is preliminary data.</text>
</comment>
<accession>A0A0F5I7P8</accession>
<evidence type="ECO:0000256" key="1">
    <source>
        <dbReference type="SAM" id="Phobius"/>
    </source>
</evidence>
<reference evidence="2" key="1">
    <citation type="submission" date="2015-02" db="EMBL/GenBank/DDBJ databases">
        <title>Genome Assembly of Bacillaceae bacterium MTCC 8252.</title>
        <authorList>
            <person name="Verma A."/>
            <person name="Khatri I."/>
            <person name="Mual P."/>
            <person name="Subramanian S."/>
            <person name="Krishnamurthi S."/>
        </authorList>
    </citation>
    <scope>NUCLEOTIDE SEQUENCE [LARGE SCALE GENOMIC DNA]</scope>
    <source>
        <strain evidence="2">MTCC 8252</strain>
    </source>
</reference>
<keyword evidence="3" id="KW-1185">Reference proteome</keyword>
<protein>
    <recommendedName>
        <fullName evidence="4">Yip1 domain-containing protein</fullName>
    </recommendedName>
</protein>
<dbReference type="RefSeq" id="WP_039238543.1">
    <property type="nucleotide sequence ID" value="NZ_JWIQ02000009.1"/>
</dbReference>
<gene>
    <name evidence="2" type="ORF">QY95_00904</name>
</gene>
<keyword evidence="1" id="KW-0472">Membrane</keyword>
<evidence type="ECO:0000313" key="2">
    <source>
        <dbReference type="EMBL" id="KKB41197.1"/>
    </source>
</evidence>
<organism evidence="2 3">
    <name type="scientific">Bacillus thermotolerans</name>
    <name type="common">Quasibacillus thermotolerans</name>
    <dbReference type="NCBI Taxonomy" id="1221996"/>
    <lineage>
        <taxon>Bacteria</taxon>
        <taxon>Bacillati</taxon>
        <taxon>Bacillota</taxon>
        <taxon>Bacilli</taxon>
        <taxon>Bacillales</taxon>
        <taxon>Bacillaceae</taxon>
        <taxon>Bacillus</taxon>
    </lineage>
</organism>
<feature type="transmembrane region" description="Helical" evidence="1">
    <location>
        <begin position="159"/>
        <end position="181"/>
    </location>
</feature>
<name>A0A0F5I7P8_BACTR</name>
<keyword evidence="1" id="KW-1133">Transmembrane helix</keyword>
<feature type="transmembrane region" description="Helical" evidence="1">
    <location>
        <begin position="193"/>
        <end position="216"/>
    </location>
</feature>
<evidence type="ECO:0008006" key="4">
    <source>
        <dbReference type="Google" id="ProtNLM"/>
    </source>
</evidence>
<keyword evidence="1" id="KW-0812">Transmembrane</keyword>